<dbReference type="Pfam" id="PF00687">
    <property type="entry name" value="Ribosomal_L1"/>
    <property type="match status" value="1"/>
</dbReference>
<gene>
    <name evidence="2" type="ORF">CYCCA115_LOCUS1622</name>
</gene>
<feature type="region of interest" description="Disordered" evidence="1">
    <location>
        <begin position="1"/>
        <end position="29"/>
    </location>
</feature>
<dbReference type="AlphaFoldDB" id="A0AAD2CCH0"/>
<organism evidence="2 3">
    <name type="scientific">Cylindrotheca closterium</name>
    <dbReference type="NCBI Taxonomy" id="2856"/>
    <lineage>
        <taxon>Eukaryota</taxon>
        <taxon>Sar</taxon>
        <taxon>Stramenopiles</taxon>
        <taxon>Ochrophyta</taxon>
        <taxon>Bacillariophyta</taxon>
        <taxon>Bacillariophyceae</taxon>
        <taxon>Bacillariophycidae</taxon>
        <taxon>Bacillariales</taxon>
        <taxon>Bacillariaceae</taxon>
        <taxon>Cylindrotheca</taxon>
    </lineage>
</organism>
<proteinExistence type="predicted"/>
<feature type="region of interest" description="Disordered" evidence="1">
    <location>
        <begin position="290"/>
        <end position="364"/>
    </location>
</feature>
<dbReference type="EMBL" id="CAKOGP040000069">
    <property type="protein sequence ID" value="CAJ1929179.1"/>
    <property type="molecule type" value="Genomic_DNA"/>
</dbReference>
<dbReference type="InterPro" id="IPR023674">
    <property type="entry name" value="Ribosomal_uL1-like"/>
</dbReference>
<evidence type="ECO:0008006" key="4">
    <source>
        <dbReference type="Google" id="ProtNLM"/>
    </source>
</evidence>
<evidence type="ECO:0000313" key="2">
    <source>
        <dbReference type="EMBL" id="CAJ1929179.1"/>
    </source>
</evidence>
<feature type="compositionally biased region" description="Basic and acidic residues" evidence="1">
    <location>
        <begin position="290"/>
        <end position="310"/>
    </location>
</feature>
<dbReference type="Proteomes" id="UP001295423">
    <property type="component" value="Unassembled WGS sequence"/>
</dbReference>
<accession>A0AAD2CCH0</accession>
<keyword evidence="3" id="KW-1185">Reference proteome</keyword>
<comment type="caution">
    <text evidence="2">The sequence shown here is derived from an EMBL/GenBank/DDBJ whole genome shotgun (WGS) entry which is preliminary data.</text>
</comment>
<dbReference type="CDD" id="cd00403">
    <property type="entry name" value="Ribosomal_L1"/>
    <property type="match status" value="1"/>
</dbReference>
<reference evidence="2" key="1">
    <citation type="submission" date="2023-08" db="EMBL/GenBank/DDBJ databases">
        <authorList>
            <person name="Audoor S."/>
            <person name="Bilcke G."/>
        </authorList>
    </citation>
    <scope>NUCLEOTIDE SEQUENCE</scope>
</reference>
<protein>
    <recommendedName>
        <fullName evidence="4">Ribosomal protein</fullName>
    </recommendedName>
</protein>
<feature type="compositionally biased region" description="Basic and acidic residues" evidence="1">
    <location>
        <begin position="323"/>
        <end position="348"/>
    </location>
</feature>
<name>A0AAD2CCH0_9STRA</name>
<evidence type="ECO:0000313" key="3">
    <source>
        <dbReference type="Proteomes" id="UP001295423"/>
    </source>
</evidence>
<dbReference type="InterPro" id="IPR016095">
    <property type="entry name" value="Ribosomal_uL1_3-a/b-sand"/>
</dbReference>
<dbReference type="Gene3D" id="3.40.50.790">
    <property type="match status" value="1"/>
</dbReference>
<sequence>MKNPSKMAKKASSKTKGNIEKNSDRHAPAVVDNSLVSRAVNALLNHHEKTADDKLSLLGNNRPVQVQVTLLRAPEKSNPKPIRILVPHPLFKVNGTSDDALEDPEICLIVKEESKPWCQEMIEQFSDHMGCIKKVLGLQSLRKKHAQFEQRRELLNKYNVFMADDRILPMLTKSLGKDFFKAKKQPIPINLTRKEALPFTIQKALSATYMTLSAGTCVTIKCGHTGMKPEALVENVAEIAKNAVPKIPRKWANVQAISIKTPESVALPVYSKVPSLMNEIDQEMDLNTEEKEKNKVDKQQNPPKKDDAVQKKKTKSPLLQALKKVDIEKKKKRKESSDNDDVKKETPGNKRKKAGESSGKQKAERKDFIAAKTFQGSKTGFVFRMGISGLGYYKDVKPVVDRLAMEAIKRMGKGSAKKGRRSRRSY</sequence>
<feature type="compositionally biased region" description="Basic and acidic residues" evidence="1">
    <location>
        <begin position="17"/>
        <end position="27"/>
    </location>
</feature>
<dbReference type="SUPFAM" id="SSF56808">
    <property type="entry name" value="Ribosomal protein L1"/>
    <property type="match status" value="1"/>
</dbReference>
<evidence type="ECO:0000256" key="1">
    <source>
        <dbReference type="SAM" id="MobiDB-lite"/>
    </source>
</evidence>
<dbReference type="InterPro" id="IPR028364">
    <property type="entry name" value="Ribosomal_uL1/biogenesis"/>
</dbReference>